<feature type="transmembrane region" description="Helical" evidence="1">
    <location>
        <begin position="238"/>
        <end position="258"/>
    </location>
</feature>
<dbReference type="EMBL" id="JACADJ010000033">
    <property type="protein sequence ID" value="NWH05406.1"/>
    <property type="molecule type" value="Genomic_DNA"/>
</dbReference>
<feature type="domain" description="DUF3592" evidence="2">
    <location>
        <begin position="45"/>
        <end position="124"/>
    </location>
</feature>
<keyword evidence="1" id="KW-0812">Transmembrane</keyword>
<dbReference type="Pfam" id="PF12158">
    <property type="entry name" value="DUF3592"/>
    <property type="match status" value="1"/>
</dbReference>
<dbReference type="RefSeq" id="WP_178366861.1">
    <property type="nucleotide sequence ID" value="NZ_JACADJ010000033.1"/>
</dbReference>
<keyword evidence="1" id="KW-1133">Transmembrane helix</keyword>
<evidence type="ECO:0000313" key="3">
    <source>
        <dbReference type="EMBL" id="NWH05406.1"/>
    </source>
</evidence>
<proteinExistence type="predicted"/>
<dbReference type="Proteomes" id="UP000553343">
    <property type="component" value="Unassembled WGS sequence"/>
</dbReference>
<reference evidence="3 4" key="1">
    <citation type="submission" date="2020-06" db="EMBL/GenBank/DDBJ databases">
        <title>High-quality draft genome of sulfate reducer Desulfobacter latus type strain AcrS2 isolated from marine sediment.</title>
        <authorList>
            <person name="Hoppe M."/>
            <person name="Larsen C.K."/>
            <person name="Marshall I.P.G."/>
            <person name="Schramm A."/>
            <person name="Marietou A.G."/>
        </authorList>
    </citation>
    <scope>NUCLEOTIDE SEQUENCE [LARGE SCALE GENOMIC DNA]</scope>
    <source>
        <strain evidence="3 4">AcRS2</strain>
    </source>
</reference>
<name>A0A850TDA4_9BACT</name>
<evidence type="ECO:0000259" key="2">
    <source>
        <dbReference type="Pfam" id="PF12158"/>
    </source>
</evidence>
<gene>
    <name evidence="3" type="ORF">HXW94_10475</name>
</gene>
<keyword evidence="1" id="KW-0472">Membrane</keyword>
<accession>A0A850TDA4</accession>
<feature type="transmembrane region" description="Helical" evidence="1">
    <location>
        <begin position="129"/>
        <end position="147"/>
    </location>
</feature>
<feature type="transmembrane region" description="Helical" evidence="1">
    <location>
        <begin position="195"/>
        <end position="218"/>
    </location>
</feature>
<evidence type="ECO:0000313" key="4">
    <source>
        <dbReference type="Proteomes" id="UP000553343"/>
    </source>
</evidence>
<evidence type="ECO:0000256" key="1">
    <source>
        <dbReference type="SAM" id="Phobius"/>
    </source>
</evidence>
<sequence length="349" mass="40509">MDKPEDLKKLSGLFKGVGIIFGIVLAIIIFQTYTLWQIRTAWIQTSGQVVKTSKKGWWDDDIGGRYYLQYQYEAGDRTYTGVRFHIKEDSIKRYTYLIRKYKKGDVIPVWYNPHKPEEAVINTDYLRNAFALMTVLAGFIFMAATMIRKENIWMRLTQHMDEALPRTYGGDSPLPESAIIKDNGNILRLNTGMSVFWRFGVPFLFFSFVTLACHILFLDELNPTMDLMDYSTITAVSWLISLGCGVFITAGFSTMLIVDSTAKKLIETRKRFFNTSTAEYGFSQAGRVMLHRERWRETYTLRNWTLYIEKTPSPSIFVSFRHRDIQPAGETYLGHLKKRLDYLIFGGRE</sequence>
<comment type="caution">
    <text evidence="3">The sequence shown here is derived from an EMBL/GenBank/DDBJ whole genome shotgun (WGS) entry which is preliminary data.</text>
</comment>
<protein>
    <submittedName>
        <fullName evidence="3">DUF3592 domain-containing protein</fullName>
    </submittedName>
</protein>
<dbReference type="InterPro" id="IPR021994">
    <property type="entry name" value="DUF3592"/>
</dbReference>
<organism evidence="3 4">
    <name type="scientific">Desulfobacter latus</name>
    <dbReference type="NCBI Taxonomy" id="2292"/>
    <lineage>
        <taxon>Bacteria</taxon>
        <taxon>Pseudomonadati</taxon>
        <taxon>Thermodesulfobacteriota</taxon>
        <taxon>Desulfobacteria</taxon>
        <taxon>Desulfobacterales</taxon>
        <taxon>Desulfobacteraceae</taxon>
        <taxon>Desulfobacter</taxon>
    </lineage>
</organism>
<feature type="transmembrane region" description="Helical" evidence="1">
    <location>
        <begin position="12"/>
        <end position="33"/>
    </location>
</feature>
<keyword evidence="4" id="KW-1185">Reference proteome</keyword>
<dbReference type="AlphaFoldDB" id="A0A850TDA4"/>